<keyword evidence="4" id="KW-0597">Phosphoprotein</keyword>
<comment type="subunit">
    <text evidence="16">Forms a catalytic dimer which is either homodimer (alpha1/alpha1 homodimer) or heterodimer with PAFAH1B2 (alpha1/alpha2 heterodimer). Component of the cytosolic (PAF-AH (I)) heterotetrameric enzyme, which is composed of PAFAH1B1 (beta), PAFAH1B2 (alpha2) and PAFAH1B3 (alpha1) subunits. The catalytic activity of the enzyme resides in the alpha1 (PAFAH1B3) and alpha2 (PAFAH1B2) subunits, whereas the beta subunit (PAFAH1B1) has regulatory activity. Trimer formation is not essential for the catalytic activity. Interacts with VLDLR; this interaction may modulate the Reelin pathway.</text>
</comment>
<name>A0A4W2G7B3_BOBOX</name>
<evidence type="ECO:0000256" key="3">
    <source>
        <dbReference type="ARBA" id="ARBA00022490"/>
    </source>
</evidence>
<comment type="similarity">
    <text evidence="11">Belongs to the 'GDSL' lipolytic enzyme family. Platelet-activating factor acetylhydrolase IB beta/gamma subunits subfamily.</text>
</comment>
<dbReference type="PANTHER" id="PTHR11852:SF2">
    <property type="entry name" value="PLATELET-ACTIVATING FACTOR ACETYLHYDROLASE IB SUBUNIT ALPHA1"/>
    <property type="match status" value="1"/>
</dbReference>
<evidence type="ECO:0000256" key="6">
    <source>
        <dbReference type="ARBA" id="ARBA00022963"/>
    </source>
</evidence>
<dbReference type="GO" id="GO:0016042">
    <property type="term" value="P:lipid catabolic process"/>
    <property type="evidence" value="ECO:0007669"/>
    <property type="project" value="UniProtKB-KW"/>
</dbReference>
<proteinExistence type="inferred from homology"/>
<evidence type="ECO:0000313" key="20">
    <source>
        <dbReference type="Ensembl" id="ENSBIXP00005014049.1"/>
    </source>
</evidence>
<keyword evidence="6" id="KW-0442">Lipid degradation</keyword>
<evidence type="ECO:0000256" key="2">
    <source>
        <dbReference type="ARBA" id="ARBA00013201"/>
    </source>
</evidence>
<evidence type="ECO:0000256" key="11">
    <source>
        <dbReference type="ARBA" id="ARBA00038184"/>
    </source>
</evidence>
<reference evidence="20" key="2">
    <citation type="submission" date="2025-08" db="UniProtKB">
        <authorList>
            <consortium name="Ensembl"/>
        </authorList>
    </citation>
    <scope>IDENTIFICATION</scope>
</reference>
<keyword evidence="3" id="KW-0963">Cytoplasm</keyword>
<accession>A0A4W2G7B3</accession>
<feature type="domain" description="SGNH hydrolase-type esterase" evidence="19">
    <location>
        <begin position="43"/>
        <end position="185"/>
    </location>
</feature>
<dbReference type="GO" id="GO:0003847">
    <property type="term" value="F:1-alkyl-2-acetylglycerophosphocholine esterase activity"/>
    <property type="evidence" value="ECO:0007669"/>
    <property type="project" value="UniProtKB-EC"/>
</dbReference>
<evidence type="ECO:0000256" key="18">
    <source>
        <dbReference type="SAM" id="MobiDB-lite"/>
    </source>
</evidence>
<evidence type="ECO:0000256" key="17">
    <source>
        <dbReference type="ARBA" id="ARBA00048078"/>
    </source>
</evidence>
<comment type="function">
    <text evidence="15">Alpha1 catalytic subunit of the cytosolic type I platelet-activating factor (PAF) acetylhydrolase (PAF-AH (I)) heterotetrameric enzyme that catalyzes the hydrolyze of the acetyl group at the sn-2 position of PAF and its analogs and modulates the action of PAF. The activity and substrate specificity of PAF-AH (I) are affected by its subunit composition. Both alpha1/alpha1 homodimer (PAFAH1B3/PAFAH1B3 homodimer) and alpha1/alpha2 heterodimer(PAFAH1B3/PAFAH1B2 heterodimer) hydrolyze 1-O-alkyl-2-acetyl-sn-glycero-3-phosphoric acid (AAGPA) more efficiently than PAF, but they have little hydrolytic activity towards 1-O-alkyl-2-acetyl-sn-glycero-3-phosphorylethanolamine (AAGPE). Plays an important role during the development of brain.</text>
</comment>
<dbReference type="InterPro" id="IPR036514">
    <property type="entry name" value="SGNH_hydro_sf"/>
</dbReference>
<dbReference type="SUPFAM" id="SSF52266">
    <property type="entry name" value="SGNH hydrolase"/>
    <property type="match status" value="1"/>
</dbReference>
<dbReference type="InterPro" id="IPR013830">
    <property type="entry name" value="SGNH_hydro"/>
</dbReference>
<evidence type="ECO:0000256" key="4">
    <source>
        <dbReference type="ARBA" id="ARBA00022553"/>
    </source>
</evidence>
<dbReference type="AlphaFoldDB" id="A0A4W2G7B3"/>
<evidence type="ECO:0000256" key="7">
    <source>
        <dbReference type="ARBA" id="ARBA00022990"/>
    </source>
</evidence>
<comment type="catalytic activity">
    <reaction evidence="17">
        <text>a 1-O-alkyl-2-acetyl-sn-glycero-3-phosphocholine + H2O = a 1-O-alkyl-sn-glycero-3-phosphocholine + acetate + H(+)</text>
        <dbReference type="Rhea" id="RHEA:17777"/>
        <dbReference type="ChEBI" id="CHEBI:15377"/>
        <dbReference type="ChEBI" id="CHEBI:15378"/>
        <dbReference type="ChEBI" id="CHEBI:30089"/>
        <dbReference type="ChEBI" id="CHEBI:30909"/>
        <dbReference type="ChEBI" id="CHEBI:36707"/>
        <dbReference type="EC" id="3.1.1.47"/>
    </reaction>
    <physiologicalReaction direction="left-to-right" evidence="17">
        <dbReference type="Rhea" id="RHEA:17778"/>
    </physiologicalReaction>
</comment>
<sequence>MSGDENPASKPTPVQDVQGDGRWMSLHHRFVADSKDKEPEVVFIGDSLVQLMHQCEIWRELFSPLHALNFGIGGDSTQHVLWRLENGELEHIRPKIVVVWVGTNNHGHTAEQVTGGIKAIVQLVNERQPQARVVVLGLLPRGQHPNPLREKNRRVNELVRAALAGHPRAHFLDADPGFVHSDGTISHHDILPCSALWPSPCGYLTPTSITLQLCPREASPIHQGTSLWPEAHTTLQLAALTRAILHKVQVKRSEGNTLQVIYRGSMEGDCAPLPLSRPRHREGAVGGGGRQGSRPHFAPNWKGRNGFTGEEATILPPHSCHLTYCPCPEGGTVGLGSSQEPLTCLWQLWRNQRRVVRVGGAPPNQAVQAPALGVEAVAGQPGLCQSPSQVRWGRGPLRGWEWGQGQQQCQWGAVQGGGPRLPGAVLREWPPA</sequence>
<evidence type="ECO:0000256" key="9">
    <source>
        <dbReference type="ARBA" id="ARBA00023721"/>
    </source>
</evidence>
<evidence type="ECO:0000256" key="8">
    <source>
        <dbReference type="ARBA" id="ARBA00023098"/>
    </source>
</evidence>
<dbReference type="Pfam" id="PF13472">
    <property type="entry name" value="Lipase_GDSL_2"/>
    <property type="match status" value="1"/>
</dbReference>
<organism evidence="20 21">
    <name type="scientific">Bos indicus x Bos taurus</name>
    <name type="common">Hybrid cattle</name>
    <dbReference type="NCBI Taxonomy" id="30522"/>
    <lineage>
        <taxon>Eukaryota</taxon>
        <taxon>Metazoa</taxon>
        <taxon>Chordata</taxon>
        <taxon>Craniata</taxon>
        <taxon>Vertebrata</taxon>
        <taxon>Euteleostomi</taxon>
        <taxon>Mammalia</taxon>
        <taxon>Eutheria</taxon>
        <taxon>Laurasiatheria</taxon>
        <taxon>Artiodactyla</taxon>
        <taxon>Ruminantia</taxon>
        <taxon>Pecora</taxon>
        <taxon>Bovidae</taxon>
        <taxon>Bovinae</taxon>
        <taxon>Bos</taxon>
    </lineage>
</organism>
<dbReference type="CDD" id="cd01820">
    <property type="entry name" value="PAF_acetylesterase_like"/>
    <property type="match status" value="1"/>
</dbReference>
<feature type="region of interest" description="Disordered" evidence="18">
    <location>
        <begin position="272"/>
        <end position="301"/>
    </location>
</feature>
<keyword evidence="8" id="KW-0443">Lipid metabolism</keyword>
<evidence type="ECO:0000313" key="21">
    <source>
        <dbReference type="Proteomes" id="UP000429181"/>
    </source>
</evidence>
<evidence type="ECO:0000256" key="14">
    <source>
        <dbReference type="ARBA" id="ARBA00044307"/>
    </source>
</evidence>
<evidence type="ECO:0000256" key="5">
    <source>
        <dbReference type="ARBA" id="ARBA00022801"/>
    </source>
</evidence>
<evidence type="ECO:0000256" key="1">
    <source>
        <dbReference type="ARBA" id="ARBA00004496"/>
    </source>
</evidence>
<evidence type="ECO:0000256" key="10">
    <source>
        <dbReference type="ARBA" id="ARBA00035804"/>
    </source>
</evidence>
<dbReference type="GO" id="GO:1902494">
    <property type="term" value="C:catalytic complex"/>
    <property type="evidence" value="ECO:0007669"/>
    <property type="project" value="UniProtKB-ARBA"/>
</dbReference>
<evidence type="ECO:0000256" key="12">
    <source>
        <dbReference type="ARBA" id="ARBA00044095"/>
    </source>
</evidence>
<evidence type="ECO:0000259" key="19">
    <source>
        <dbReference type="Pfam" id="PF13472"/>
    </source>
</evidence>
<keyword evidence="7" id="KW-0007">Acetylation</keyword>
<dbReference type="Ensembl" id="ENSBIXT00005024229.1">
    <property type="protein sequence ID" value="ENSBIXP00005014049.1"/>
    <property type="gene ID" value="ENSBIXG00005018104.1"/>
</dbReference>
<dbReference type="GeneTree" id="ENSGT00950000183199"/>
<dbReference type="Proteomes" id="UP000429181">
    <property type="component" value="Chromosome 18"/>
</dbReference>
<evidence type="ECO:0000256" key="15">
    <source>
        <dbReference type="ARBA" id="ARBA00046067"/>
    </source>
</evidence>
<reference evidence="20 21" key="1">
    <citation type="submission" date="2018-11" db="EMBL/GenBank/DDBJ databases">
        <title>Haplotype-resolved cattle genomes.</title>
        <authorList>
            <person name="Low W.Y."/>
            <person name="Tearle R."/>
            <person name="Bickhart D.M."/>
            <person name="Rosen B.D."/>
            <person name="Koren S."/>
            <person name="Rhie A."/>
            <person name="Hiendleder S."/>
            <person name="Phillippy A.M."/>
            <person name="Smith T.P.L."/>
            <person name="Williams J.L."/>
        </authorList>
    </citation>
    <scope>NUCLEOTIDE SEQUENCE [LARGE SCALE GENOMIC DNA]</scope>
</reference>
<dbReference type="Gene3D" id="3.40.50.1110">
    <property type="entry name" value="SGNH hydrolase"/>
    <property type="match status" value="1"/>
</dbReference>
<protein>
    <recommendedName>
        <fullName evidence="12">Platelet-activating factor acetylhydrolase IB subunit alpha1</fullName>
        <ecNumber evidence="2">3.1.1.47</ecNumber>
    </recommendedName>
    <alternativeName>
        <fullName evidence="14">PAF acetylhydrolase 29 kDa subunit</fullName>
    </alternativeName>
    <alternativeName>
        <fullName evidence="13">PAF-AH subunit gamma</fullName>
    </alternativeName>
</protein>
<dbReference type="GO" id="GO:0005737">
    <property type="term" value="C:cytoplasm"/>
    <property type="evidence" value="ECO:0007669"/>
    <property type="project" value="UniProtKB-SubCell"/>
</dbReference>
<dbReference type="GO" id="GO:0047179">
    <property type="term" value="F:platelet-activating factor acetyltransferase activity"/>
    <property type="evidence" value="ECO:0007669"/>
    <property type="project" value="TreeGrafter"/>
</dbReference>
<dbReference type="FunFam" id="3.40.50.1110:FF:000004">
    <property type="entry name" value="Platelet-activating factor acetylhydrolase IB subunit beta"/>
    <property type="match status" value="1"/>
</dbReference>
<keyword evidence="5" id="KW-0378">Hydrolase</keyword>
<comment type="catalytic activity">
    <reaction evidence="9">
        <text>1-O-hexadecyl-2-acetyl-sn-glycero-3-phosphocholine + H2O = 1-O-hexadecyl-sn-glycero-3-phosphocholine + acetate + H(+)</text>
        <dbReference type="Rhea" id="RHEA:40479"/>
        <dbReference type="ChEBI" id="CHEBI:15377"/>
        <dbReference type="ChEBI" id="CHEBI:15378"/>
        <dbReference type="ChEBI" id="CHEBI:30089"/>
        <dbReference type="ChEBI" id="CHEBI:44811"/>
        <dbReference type="ChEBI" id="CHEBI:64496"/>
    </reaction>
    <physiologicalReaction direction="left-to-right" evidence="9">
        <dbReference type="Rhea" id="RHEA:40480"/>
    </physiologicalReaction>
</comment>
<comment type="catalytic activity">
    <reaction evidence="10">
        <text>1-O-hexadecyl-2-acetyl-sn-glycero-3-phosphate + H2O = 1-O-hexadecyl-sn-glycero-3-phosphate + acetate + H(+)</text>
        <dbReference type="Rhea" id="RHEA:41704"/>
        <dbReference type="ChEBI" id="CHEBI:15377"/>
        <dbReference type="ChEBI" id="CHEBI:15378"/>
        <dbReference type="ChEBI" id="CHEBI:30089"/>
        <dbReference type="ChEBI" id="CHEBI:77580"/>
        <dbReference type="ChEBI" id="CHEBI:78385"/>
    </reaction>
    <physiologicalReaction direction="left-to-right" evidence="10">
        <dbReference type="Rhea" id="RHEA:41705"/>
    </physiologicalReaction>
</comment>
<evidence type="ECO:0000256" key="16">
    <source>
        <dbReference type="ARBA" id="ARBA00047139"/>
    </source>
</evidence>
<dbReference type="EC" id="3.1.1.47" evidence="2"/>
<comment type="subcellular location">
    <subcellularLocation>
        <location evidence="1">Cytoplasm</location>
    </subcellularLocation>
</comment>
<gene>
    <name evidence="20" type="primary">PAFAH1B3</name>
</gene>
<dbReference type="PANTHER" id="PTHR11852">
    <property type="entry name" value="PLATELET-ACTIVATING FACTOR ACETYLHYDROLASE"/>
    <property type="match status" value="1"/>
</dbReference>
<evidence type="ECO:0000256" key="13">
    <source>
        <dbReference type="ARBA" id="ARBA00044294"/>
    </source>
</evidence>